<reference evidence="1 2" key="1">
    <citation type="journal article" date="2021" name="Front. Genet.">
        <title>Chromosome-Level Genome Assembly Reveals Significant Gene Expansion in the Toll and IMD Signaling Pathways of Dendrolimus kikuchii.</title>
        <authorList>
            <person name="Zhou J."/>
            <person name="Wu P."/>
            <person name="Xiong Z."/>
            <person name="Liu N."/>
            <person name="Zhao N."/>
            <person name="Ji M."/>
            <person name="Qiu Y."/>
            <person name="Yang B."/>
        </authorList>
    </citation>
    <scope>NUCLEOTIDE SEQUENCE [LARGE SCALE GENOMIC DNA]</scope>
    <source>
        <strain evidence="1">Ann1</strain>
    </source>
</reference>
<evidence type="ECO:0000313" key="2">
    <source>
        <dbReference type="Proteomes" id="UP000824533"/>
    </source>
</evidence>
<protein>
    <submittedName>
        <fullName evidence="1">Uncharacterized protein</fullName>
    </submittedName>
</protein>
<sequence length="306" mass="34274">MERLYYKVFTVVGKFWRTRILKFGVYKKVYPVEMTPSRKVPDNIARPNYVLNKENYRIPIVPEIKDTEQIEGMRRSCQLASSILAQVAKFVKPGVTTDDIDEFIHNLTIEAGAYPSPLNYKGFPKSVCTSVNNVAVHGIPDLRPLEDGDTLNVDITVFYKGFHGDCSKMFTAGNVDDRGLQLIEVTEECLHKAINLCGPDVPFCEIGAQIQRHARFNGLTVLPAFIGHGIGEYFHGPPDIYHCRNRYPGLMRPGMTFTIEPVLSHGSVDTVILEDGWTAVTEDSSRTAQIEHTVLITDNGAEILTK</sequence>
<accession>A0ACC1DEM9</accession>
<dbReference type="EMBL" id="CM034389">
    <property type="protein sequence ID" value="KAJ0182419.1"/>
    <property type="molecule type" value="Genomic_DNA"/>
</dbReference>
<comment type="caution">
    <text evidence="1">The sequence shown here is derived from an EMBL/GenBank/DDBJ whole genome shotgun (WGS) entry which is preliminary data.</text>
</comment>
<keyword evidence="2" id="KW-1185">Reference proteome</keyword>
<proteinExistence type="predicted"/>
<name>A0ACC1DEM9_9NEOP</name>
<evidence type="ECO:0000313" key="1">
    <source>
        <dbReference type="EMBL" id="KAJ0182419.1"/>
    </source>
</evidence>
<gene>
    <name evidence="1" type="ORF">K1T71_001788</name>
</gene>
<organism evidence="1 2">
    <name type="scientific">Dendrolimus kikuchii</name>
    <dbReference type="NCBI Taxonomy" id="765133"/>
    <lineage>
        <taxon>Eukaryota</taxon>
        <taxon>Metazoa</taxon>
        <taxon>Ecdysozoa</taxon>
        <taxon>Arthropoda</taxon>
        <taxon>Hexapoda</taxon>
        <taxon>Insecta</taxon>
        <taxon>Pterygota</taxon>
        <taxon>Neoptera</taxon>
        <taxon>Endopterygota</taxon>
        <taxon>Lepidoptera</taxon>
        <taxon>Glossata</taxon>
        <taxon>Ditrysia</taxon>
        <taxon>Bombycoidea</taxon>
        <taxon>Lasiocampidae</taxon>
        <taxon>Dendrolimus</taxon>
    </lineage>
</organism>
<dbReference type="Proteomes" id="UP000824533">
    <property type="component" value="Linkage Group LG03"/>
</dbReference>